<evidence type="ECO:0000256" key="1">
    <source>
        <dbReference type="ARBA" id="ARBA00022475"/>
    </source>
</evidence>
<dbReference type="FunFam" id="1.20.120.140:FF:000002">
    <property type="entry name" value="Signal recognition particle receptor FtsY"/>
    <property type="match status" value="1"/>
</dbReference>
<dbReference type="InterPro" id="IPR000897">
    <property type="entry name" value="SRP54_GTPase_dom"/>
</dbReference>
<protein>
    <recommendedName>
        <fullName evidence="10">Signal recognition particle receptor FtsY</fullName>
        <shortName evidence="10">SRP receptor</shortName>
        <ecNumber evidence="10">3.6.5.4</ecNumber>
    </recommendedName>
</protein>
<dbReference type="SMART" id="SM00963">
    <property type="entry name" value="SRP54_N"/>
    <property type="match status" value="1"/>
</dbReference>
<evidence type="ECO:0000256" key="8">
    <source>
        <dbReference type="ARBA" id="ARBA00048027"/>
    </source>
</evidence>
<feature type="domain" description="SRP54-type proteins GTP-binding" evidence="11">
    <location>
        <begin position="293"/>
        <end position="306"/>
    </location>
</feature>
<dbReference type="InterPro" id="IPR027417">
    <property type="entry name" value="P-loop_NTPase"/>
</dbReference>
<feature type="binding site" evidence="10">
    <location>
        <begin position="272"/>
        <end position="275"/>
    </location>
    <ligand>
        <name>GTP</name>
        <dbReference type="ChEBI" id="CHEBI:37565"/>
    </ligand>
</feature>
<dbReference type="InterPro" id="IPR042101">
    <property type="entry name" value="SRP54_N_sf"/>
</dbReference>
<feature type="binding site" evidence="10">
    <location>
        <begin position="127"/>
        <end position="134"/>
    </location>
    <ligand>
        <name>GTP</name>
        <dbReference type="ChEBI" id="CHEBI:37565"/>
    </ligand>
</feature>
<dbReference type="InterPro" id="IPR004390">
    <property type="entry name" value="SR_rcpt_FtsY"/>
</dbReference>
<dbReference type="Gene3D" id="3.40.50.300">
    <property type="entry name" value="P-loop containing nucleotide triphosphate hydrolases"/>
    <property type="match status" value="1"/>
</dbReference>
<dbReference type="GO" id="GO:0005737">
    <property type="term" value="C:cytoplasm"/>
    <property type="evidence" value="ECO:0007669"/>
    <property type="project" value="UniProtKB-SubCell"/>
</dbReference>
<dbReference type="HAMAP" id="MF_00920">
    <property type="entry name" value="FtsY"/>
    <property type="match status" value="1"/>
</dbReference>
<reference evidence="12 13" key="1">
    <citation type="submission" date="2016-10" db="EMBL/GenBank/DDBJ databases">
        <authorList>
            <person name="de Groot N.N."/>
        </authorList>
    </citation>
    <scope>NUCLEOTIDE SEQUENCE [LARGE SCALE GENOMIC DNA]</scope>
    <source>
        <strain evidence="12 13">DSM 5885</strain>
    </source>
</reference>
<comment type="function">
    <text evidence="9 10">Involved in targeting and insertion of nascent membrane proteins into the cytoplasmic membrane. Acts as a receptor for the complex formed by the signal recognition particle (SRP) and the ribosome-nascent chain (RNC). Interaction with SRP-RNC leads to the transfer of the RNC complex to the Sec translocase for insertion into the membrane, the hydrolysis of GTP by both Ffh and FtsY, and the dissociation of the SRP-FtsY complex into the individual components.</text>
</comment>
<dbReference type="STRING" id="83767.SAMN05660652_00078"/>
<sequence>MFSFFKKSVDAPASTAPAENSWRERLKVGLARTRAQLGGRLKSIFARGKVDDELLEELEALLLTSDVGLDATEHLLESLKERARRESIDTPEGIQQALADALHELLLPLEQPLDVGSHRPFIIMIAGVNGAGKTTSIGKLAKHFQSQGLSVLLAAGDTFRAAAREQLQTWGERNNVTVIAQEAGDPAAVIFDAISAARARGIDIVLADTAGRLPTQLHLMEEIAKVRRVIQKADPTGPHETLLVLDANFGQNALAQVKAFDKSIAVTGLVVTKLDGTAKGGVVAAIARQCPKPIRFIGVGEGIDDLRPFVARDFVDALFDQSQA</sequence>
<comment type="subcellular location">
    <subcellularLocation>
        <location evidence="10">Cell membrane</location>
        <topology evidence="10">Peripheral membrane protein</topology>
        <orientation evidence="10">Cytoplasmic side</orientation>
    </subcellularLocation>
    <subcellularLocation>
        <location evidence="10">Cytoplasm</location>
    </subcellularLocation>
</comment>
<evidence type="ECO:0000256" key="7">
    <source>
        <dbReference type="ARBA" id="ARBA00023170"/>
    </source>
</evidence>
<gene>
    <name evidence="10" type="primary">ftsY</name>
    <name evidence="12" type="ORF">SAMN05660652_00078</name>
</gene>
<dbReference type="Proteomes" id="UP000198607">
    <property type="component" value="Unassembled WGS sequence"/>
</dbReference>
<evidence type="ECO:0000256" key="5">
    <source>
        <dbReference type="ARBA" id="ARBA00023134"/>
    </source>
</evidence>
<comment type="catalytic activity">
    <reaction evidence="8 10">
        <text>GTP + H2O = GDP + phosphate + H(+)</text>
        <dbReference type="Rhea" id="RHEA:19669"/>
        <dbReference type="ChEBI" id="CHEBI:15377"/>
        <dbReference type="ChEBI" id="CHEBI:15378"/>
        <dbReference type="ChEBI" id="CHEBI:37565"/>
        <dbReference type="ChEBI" id="CHEBI:43474"/>
        <dbReference type="ChEBI" id="CHEBI:58189"/>
        <dbReference type="EC" id="3.6.5.4"/>
    </reaction>
</comment>
<dbReference type="EMBL" id="FNCY01000001">
    <property type="protein sequence ID" value="SDG54289.1"/>
    <property type="molecule type" value="Genomic_DNA"/>
</dbReference>
<dbReference type="OrthoDB" id="9804720at2"/>
<keyword evidence="13" id="KW-1185">Reference proteome</keyword>
<dbReference type="SUPFAM" id="SSF52540">
    <property type="entry name" value="P-loop containing nucleoside triphosphate hydrolases"/>
    <property type="match status" value="1"/>
</dbReference>
<dbReference type="RefSeq" id="WP_091931682.1">
    <property type="nucleotide sequence ID" value="NZ_FNCY01000001.1"/>
</dbReference>
<comment type="subunit">
    <text evidence="10">Part of the signal recognition particle protein translocation system, which is composed of SRP and FtsY. SRP is a ribonucleoprotein composed of Ffh and a 4.5S RNA molecule.</text>
</comment>
<dbReference type="GO" id="GO:0003924">
    <property type="term" value="F:GTPase activity"/>
    <property type="evidence" value="ECO:0007669"/>
    <property type="project" value="UniProtKB-UniRule"/>
</dbReference>
<dbReference type="InterPro" id="IPR036225">
    <property type="entry name" value="SRP/SRP_N"/>
</dbReference>
<dbReference type="InterPro" id="IPR013822">
    <property type="entry name" value="Signal_recog_particl_SRP54_hlx"/>
</dbReference>
<proteinExistence type="inferred from homology"/>
<dbReference type="GO" id="GO:0005525">
    <property type="term" value="F:GTP binding"/>
    <property type="evidence" value="ECO:0007669"/>
    <property type="project" value="UniProtKB-UniRule"/>
</dbReference>
<comment type="similarity">
    <text evidence="10">Belongs to the GTP-binding SRP family. FtsY subfamily.</text>
</comment>
<evidence type="ECO:0000256" key="4">
    <source>
        <dbReference type="ARBA" id="ARBA00022801"/>
    </source>
</evidence>
<evidence type="ECO:0000256" key="3">
    <source>
        <dbReference type="ARBA" id="ARBA00022741"/>
    </source>
</evidence>
<evidence type="ECO:0000256" key="6">
    <source>
        <dbReference type="ARBA" id="ARBA00023136"/>
    </source>
</evidence>
<keyword evidence="2 10" id="KW-0963">Cytoplasm</keyword>
<dbReference type="Gene3D" id="1.20.120.140">
    <property type="entry name" value="Signal recognition particle SRP54, nucleotide-binding domain"/>
    <property type="match status" value="1"/>
</dbReference>
<dbReference type="EC" id="3.6.5.4" evidence="10"/>
<dbReference type="PANTHER" id="PTHR43134">
    <property type="entry name" value="SIGNAL RECOGNITION PARTICLE RECEPTOR SUBUNIT ALPHA"/>
    <property type="match status" value="1"/>
</dbReference>
<dbReference type="GO" id="GO:0006614">
    <property type="term" value="P:SRP-dependent cotranslational protein targeting to membrane"/>
    <property type="evidence" value="ECO:0007669"/>
    <property type="project" value="InterPro"/>
</dbReference>
<dbReference type="PANTHER" id="PTHR43134:SF1">
    <property type="entry name" value="SIGNAL RECOGNITION PARTICLE RECEPTOR SUBUNIT ALPHA"/>
    <property type="match status" value="1"/>
</dbReference>
<dbReference type="InterPro" id="IPR003593">
    <property type="entry name" value="AAA+_ATPase"/>
</dbReference>
<evidence type="ECO:0000256" key="10">
    <source>
        <dbReference type="HAMAP-Rule" id="MF_00920"/>
    </source>
</evidence>
<dbReference type="PROSITE" id="PS00300">
    <property type="entry name" value="SRP54"/>
    <property type="match status" value="1"/>
</dbReference>
<dbReference type="GO" id="GO:0005886">
    <property type="term" value="C:plasma membrane"/>
    <property type="evidence" value="ECO:0007669"/>
    <property type="project" value="UniProtKB-SubCell"/>
</dbReference>
<evidence type="ECO:0000313" key="12">
    <source>
        <dbReference type="EMBL" id="SDG54289.1"/>
    </source>
</evidence>
<dbReference type="Pfam" id="PF02881">
    <property type="entry name" value="SRP54_N"/>
    <property type="match status" value="1"/>
</dbReference>
<keyword evidence="4 10" id="KW-0378">Hydrolase</keyword>
<dbReference type="AlphaFoldDB" id="A0A1G7V4I8"/>
<dbReference type="FunFam" id="3.40.50.300:FF:000053">
    <property type="entry name" value="Signal recognition particle receptor FtsY"/>
    <property type="match status" value="1"/>
</dbReference>
<keyword evidence="3 10" id="KW-0547">Nucleotide-binding</keyword>
<feature type="binding site" evidence="10">
    <location>
        <begin position="208"/>
        <end position="212"/>
    </location>
    <ligand>
        <name>GTP</name>
        <dbReference type="ChEBI" id="CHEBI:37565"/>
    </ligand>
</feature>
<evidence type="ECO:0000256" key="2">
    <source>
        <dbReference type="ARBA" id="ARBA00022490"/>
    </source>
</evidence>
<dbReference type="SMART" id="SM00382">
    <property type="entry name" value="AAA"/>
    <property type="match status" value="1"/>
</dbReference>
<keyword evidence="7 10" id="KW-0675">Receptor</keyword>
<organism evidence="12 13">
    <name type="scientific">Propionivibrio dicarboxylicus</name>
    <dbReference type="NCBI Taxonomy" id="83767"/>
    <lineage>
        <taxon>Bacteria</taxon>
        <taxon>Pseudomonadati</taxon>
        <taxon>Pseudomonadota</taxon>
        <taxon>Betaproteobacteria</taxon>
        <taxon>Rhodocyclales</taxon>
        <taxon>Rhodocyclaceae</taxon>
        <taxon>Propionivibrio</taxon>
    </lineage>
</organism>
<dbReference type="NCBIfam" id="TIGR00064">
    <property type="entry name" value="ftsY"/>
    <property type="match status" value="1"/>
</dbReference>
<evidence type="ECO:0000256" key="9">
    <source>
        <dbReference type="ARBA" id="ARBA00053570"/>
    </source>
</evidence>
<dbReference type="CDD" id="cd17874">
    <property type="entry name" value="FtsY"/>
    <property type="match status" value="1"/>
</dbReference>
<dbReference type="SUPFAM" id="SSF47364">
    <property type="entry name" value="Domain of the SRP/SRP receptor G-proteins"/>
    <property type="match status" value="1"/>
</dbReference>
<accession>A0A1G7V4I8</accession>
<evidence type="ECO:0000259" key="11">
    <source>
        <dbReference type="PROSITE" id="PS00300"/>
    </source>
</evidence>
<evidence type="ECO:0000313" key="13">
    <source>
        <dbReference type="Proteomes" id="UP000198607"/>
    </source>
</evidence>
<dbReference type="GO" id="GO:0005047">
    <property type="term" value="F:signal recognition particle binding"/>
    <property type="evidence" value="ECO:0007669"/>
    <property type="project" value="TreeGrafter"/>
</dbReference>
<keyword evidence="1 10" id="KW-1003">Cell membrane</keyword>
<name>A0A1G7V4I8_9RHOO</name>
<dbReference type="Pfam" id="PF00448">
    <property type="entry name" value="SRP54"/>
    <property type="match status" value="1"/>
</dbReference>
<keyword evidence="5 10" id="KW-0342">GTP-binding</keyword>
<keyword evidence="6 10" id="KW-0472">Membrane</keyword>
<dbReference type="SMART" id="SM00962">
    <property type="entry name" value="SRP54"/>
    <property type="match status" value="1"/>
</dbReference>